<comment type="similarity">
    <text evidence="2 8">Belongs to the universal ribosomal protein uL3 family.</text>
</comment>
<evidence type="ECO:0000256" key="1">
    <source>
        <dbReference type="ARBA" id="ARBA00004173"/>
    </source>
</evidence>
<dbReference type="FunCoup" id="A0A316YGK7">
    <property type="interactions" value="319"/>
</dbReference>
<dbReference type="RefSeq" id="XP_025374936.1">
    <property type="nucleotide sequence ID" value="XM_025522586.1"/>
</dbReference>
<accession>A0A316YGK7</accession>
<feature type="compositionally biased region" description="Low complexity" evidence="9">
    <location>
        <begin position="21"/>
        <end position="59"/>
    </location>
</feature>
<comment type="subcellular location">
    <subcellularLocation>
        <location evidence="1">Mitochondrion</location>
    </subcellularLocation>
</comment>
<evidence type="ECO:0000256" key="3">
    <source>
        <dbReference type="ARBA" id="ARBA00022946"/>
    </source>
</evidence>
<evidence type="ECO:0000256" key="7">
    <source>
        <dbReference type="ARBA" id="ARBA00035209"/>
    </source>
</evidence>
<dbReference type="NCBIfam" id="TIGR03625">
    <property type="entry name" value="L3_bact"/>
    <property type="match status" value="1"/>
</dbReference>
<dbReference type="InterPro" id="IPR019926">
    <property type="entry name" value="Ribosomal_uL3_CS"/>
</dbReference>
<dbReference type="InterPro" id="IPR000597">
    <property type="entry name" value="Ribosomal_uL3"/>
</dbReference>
<dbReference type="PANTHER" id="PTHR11229:SF8">
    <property type="entry name" value="LARGE RIBOSOMAL SUBUNIT PROTEIN UL3M"/>
    <property type="match status" value="1"/>
</dbReference>
<evidence type="ECO:0000313" key="11">
    <source>
        <dbReference type="Proteomes" id="UP000245768"/>
    </source>
</evidence>
<dbReference type="Gene3D" id="2.40.30.10">
    <property type="entry name" value="Translation factors"/>
    <property type="match status" value="2"/>
</dbReference>
<dbReference type="GO" id="GO:0005762">
    <property type="term" value="C:mitochondrial large ribosomal subunit"/>
    <property type="evidence" value="ECO:0007669"/>
    <property type="project" value="TreeGrafter"/>
</dbReference>
<keyword evidence="3" id="KW-0809">Transit peptide</keyword>
<dbReference type="PROSITE" id="PS00474">
    <property type="entry name" value="RIBOSOMAL_L3"/>
    <property type="match status" value="1"/>
</dbReference>
<dbReference type="STRING" id="215250.A0A316YGK7"/>
<name>A0A316YGK7_9BASI</name>
<organism evidence="10 11">
    <name type="scientific">Acaromyces ingoldii</name>
    <dbReference type="NCBI Taxonomy" id="215250"/>
    <lineage>
        <taxon>Eukaryota</taxon>
        <taxon>Fungi</taxon>
        <taxon>Dikarya</taxon>
        <taxon>Basidiomycota</taxon>
        <taxon>Ustilaginomycotina</taxon>
        <taxon>Exobasidiomycetes</taxon>
        <taxon>Exobasidiales</taxon>
        <taxon>Cryptobasidiaceae</taxon>
        <taxon>Acaromyces</taxon>
    </lineage>
</organism>
<evidence type="ECO:0000256" key="9">
    <source>
        <dbReference type="SAM" id="MobiDB-lite"/>
    </source>
</evidence>
<evidence type="ECO:0000256" key="5">
    <source>
        <dbReference type="ARBA" id="ARBA00023128"/>
    </source>
</evidence>
<proteinExistence type="inferred from homology"/>
<dbReference type="FunFam" id="2.40.30.10:FF:000004">
    <property type="entry name" value="50S ribosomal protein L3"/>
    <property type="match status" value="1"/>
</dbReference>
<keyword evidence="11" id="KW-1185">Reference proteome</keyword>
<evidence type="ECO:0000256" key="2">
    <source>
        <dbReference type="ARBA" id="ARBA00006540"/>
    </source>
</evidence>
<reference evidence="10 11" key="1">
    <citation type="journal article" date="2018" name="Mol. Biol. Evol.">
        <title>Broad Genomic Sampling Reveals a Smut Pathogenic Ancestry of the Fungal Clade Ustilaginomycotina.</title>
        <authorList>
            <person name="Kijpornyongpan T."/>
            <person name="Mondo S.J."/>
            <person name="Barry K."/>
            <person name="Sandor L."/>
            <person name="Lee J."/>
            <person name="Lipzen A."/>
            <person name="Pangilinan J."/>
            <person name="LaButti K."/>
            <person name="Hainaut M."/>
            <person name="Henrissat B."/>
            <person name="Grigoriev I.V."/>
            <person name="Spatafora J.W."/>
            <person name="Aime M.C."/>
        </authorList>
    </citation>
    <scope>NUCLEOTIDE SEQUENCE [LARGE SCALE GENOMIC DNA]</scope>
    <source>
        <strain evidence="10 11">MCA 4198</strain>
    </source>
</reference>
<dbReference type="AlphaFoldDB" id="A0A316YGK7"/>
<protein>
    <recommendedName>
        <fullName evidence="7">Large ribosomal subunit protein uL3m</fullName>
    </recommendedName>
</protein>
<keyword evidence="4 8" id="KW-0689">Ribosomal protein</keyword>
<gene>
    <name evidence="10" type="ORF">FA10DRAFT_269044</name>
</gene>
<dbReference type="InParanoid" id="A0A316YGK7"/>
<dbReference type="GO" id="GO:0003735">
    <property type="term" value="F:structural constituent of ribosome"/>
    <property type="evidence" value="ECO:0007669"/>
    <property type="project" value="InterPro"/>
</dbReference>
<keyword evidence="6 8" id="KW-0687">Ribonucleoprotein</keyword>
<dbReference type="Proteomes" id="UP000245768">
    <property type="component" value="Unassembled WGS sequence"/>
</dbReference>
<keyword evidence="5" id="KW-0496">Mitochondrion</keyword>
<dbReference type="InterPro" id="IPR019927">
    <property type="entry name" value="Ribosomal_uL3_bac/org-type"/>
</dbReference>
<dbReference type="InterPro" id="IPR009000">
    <property type="entry name" value="Transl_B-barrel_sf"/>
</dbReference>
<dbReference type="OrthoDB" id="274683at2759"/>
<dbReference type="GO" id="GO:0006412">
    <property type="term" value="P:translation"/>
    <property type="evidence" value="ECO:0007669"/>
    <property type="project" value="InterPro"/>
</dbReference>
<sequence>MRLLRLRVAQASLQQPRLLQTSAPATAAPAASTSSSTIPPEASSSAATSAVAATPSAPARWTPTSRRVGLIARKQGMTTFFLPTGERIPATVLHVASNQVSAHIGFGERPANNESAQYTAIQVAAVDSFSPRAVTKQIMGHLQKAGIRIAKKVIREFCVSKDALIPLGTYLSAAHFVPGQKIDVRAVTRGKGFQGVMKRHGFKGLRASHGVSVSHRSHGSTGQNQDPGRVFPGKKMAGRMGGNKHSTTHNLEVLRIDTKRDLVVVKGPVPGPEGGHVELCDASKDLVGRAAHAWRSGRLPDGKGMATGKEGSDEYLPEGIVDLPFPAGTRELARTMPEIVEVGPKAA</sequence>
<evidence type="ECO:0000256" key="8">
    <source>
        <dbReference type="RuleBase" id="RU003905"/>
    </source>
</evidence>
<dbReference type="GeneID" id="37044502"/>
<evidence type="ECO:0000313" key="10">
    <source>
        <dbReference type="EMBL" id="PWN87738.1"/>
    </source>
</evidence>
<dbReference type="EMBL" id="KZ819639">
    <property type="protein sequence ID" value="PWN87738.1"/>
    <property type="molecule type" value="Genomic_DNA"/>
</dbReference>
<dbReference type="SUPFAM" id="SSF50447">
    <property type="entry name" value="Translation proteins"/>
    <property type="match status" value="1"/>
</dbReference>
<dbReference type="Pfam" id="PF00297">
    <property type="entry name" value="Ribosomal_L3"/>
    <property type="match status" value="1"/>
</dbReference>
<feature type="region of interest" description="Disordered" evidence="9">
    <location>
        <begin position="20"/>
        <end position="60"/>
    </location>
</feature>
<evidence type="ECO:0000256" key="6">
    <source>
        <dbReference type="ARBA" id="ARBA00023274"/>
    </source>
</evidence>
<dbReference type="PANTHER" id="PTHR11229">
    <property type="entry name" value="50S RIBOSOMAL PROTEIN L3"/>
    <property type="match status" value="1"/>
</dbReference>
<evidence type="ECO:0000256" key="4">
    <source>
        <dbReference type="ARBA" id="ARBA00022980"/>
    </source>
</evidence>